<evidence type="ECO:0000256" key="4">
    <source>
        <dbReference type="ARBA" id="ARBA00022475"/>
    </source>
</evidence>
<evidence type="ECO:0000256" key="3">
    <source>
        <dbReference type="ARBA" id="ARBA00021717"/>
    </source>
</evidence>
<keyword evidence="7 10" id="KW-0472">Membrane</keyword>
<keyword evidence="11" id="KW-0282">Flagellum</keyword>
<sequence>MEVLLTSIPVFLLVFIRVLSFFLVIPIFSYRTIPARVKIGLALYLAYVIVFTIDTDPIEFDMVYILLVIKEAIAGIALGLIGYIILSAVQIAGGFIDFQMGFAIANVIDPQTGAQSPILGQYLYIFAFLFLLSVNGHHLLIDGIYQSYQFIPIDQPFLHFGDENTVKLIGKVFSAMFIIGFQMSVPVVASLFLIDVALGIVARTVPQMNIFVVGFPVKILAGIIILFIVMGTMIFSVKSLFELLLYSLRDLMSLLGG</sequence>
<evidence type="ECO:0000256" key="2">
    <source>
        <dbReference type="ARBA" id="ARBA00009772"/>
    </source>
</evidence>
<feature type="transmembrane region" description="Helical" evidence="10">
    <location>
        <begin position="172"/>
        <end position="198"/>
    </location>
</feature>
<evidence type="ECO:0000313" key="11">
    <source>
        <dbReference type="EMBL" id="CEE01407.1"/>
    </source>
</evidence>
<feature type="transmembrane region" description="Helical" evidence="10">
    <location>
        <begin position="119"/>
        <end position="140"/>
    </location>
</feature>
<dbReference type="GO" id="GO:0044780">
    <property type="term" value="P:bacterial-type flagellum assembly"/>
    <property type="evidence" value="ECO:0007669"/>
    <property type="project" value="UniProtKB-UniRule"/>
</dbReference>
<dbReference type="GO" id="GO:0006605">
    <property type="term" value="P:protein targeting"/>
    <property type="evidence" value="ECO:0007669"/>
    <property type="project" value="UniProtKB-UniRule"/>
</dbReference>
<dbReference type="PATRIC" id="fig|35841.6.peg.1945"/>
<evidence type="ECO:0000256" key="7">
    <source>
        <dbReference type="ARBA" id="ARBA00023136"/>
    </source>
</evidence>
<dbReference type="AlphaFoldDB" id="A0A090IUQ7"/>
<dbReference type="STRING" id="35841.B4167_3397"/>
<dbReference type="InterPro" id="IPR002010">
    <property type="entry name" value="T3SS_IM_R"/>
</dbReference>
<keyword evidence="6 10" id="KW-1133">Transmembrane helix</keyword>
<evidence type="ECO:0000256" key="9">
    <source>
        <dbReference type="NCBIfam" id="TIGR01400"/>
    </source>
</evidence>
<comment type="similarity">
    <text evidence="2 10">Belongs to the FliR/MopE/SpaR family.</text>
</comment>
<evidence type="ECO:0000256" key="6">
    <source>
        <dbReference type="ARBA" id="ARBA00022989"/>
    </source>
</evidence>
<dbReference type="GO" id="GO:0009425">
    <property type="term" value="C:bacterial-type flagellum basal body"/>
    <property type="evidence" value="ECO:0007669"/>
    <property type="project" value="UniProtKB-SubCell"/>
</dbReference>
<evidence type="ECO:0000256" key="10">
    <source>
        <dbReference type="RuleBase" id="RU362071"/>
    </source>
</evidence>
<evidence type="ECO:0000313" key="12">
    <source>
        <dbReference type="Proteomes" id="UP000040576"/>
    </source>
</evidence>
<protein>
    <recommendedName>
        <fullName evidence="3 9">Flagellar biosynthetic protein FliR</fullName>
    </recommendedName>
</protein>
<dbReference type="PANTHER" id="PTHR30065:SF1">
    <property type="entry name" value="SURFACE PRESENTATION OF ANTIGENS PROTEIN SPAR"/>
    <property type="match status" value="1"/>
</dbReference>
<keyword evidence="11" id="KW-0969">Cilium</keyword>
<organism evidence="11 12">
    <name type="scientific">Caldibacillus thermoamylovorans</name>
    <dbReference type="NCBI Taxonomy" id="35841"/>
    <lineage>
        <taxon>Bacteria</taxon>
        <taxon>Bacillati</taxon>
        <taxon>Bacillota</taxon>
        <taxon>Bacilli</taxon>
        <taxon>Bacillales</taxon>
        <taxon>Bacillaceae</taxon>
        <taxon>Caldibacillus</taxon>
    </lineage>
</organism>
<feature type="transmembrane region" description="Helical" evidence="10">
    <location>
        <begin position="73"/>
        <end position="98"/>
    </location>
</feature>
<evidence type="ECO:0000256" key="1">
    <source>
        <dbReference type="ARBA" id="ARBA00002578"/>
    </source>
</evidence>
<dbReference type="Pfam" id="PF01311">
    <property type="entry name" value="Bac_export_1"/>
    <property type="match status" value="1"/>
</dbReference>
<accession>A0A090IUQ7</accession>
<evidence type="ECO:0000256" key="8">
    <source>
        <dbReference type="ARBA" id="ARBA00023143"/>
    </source>
</evidence>
<dbReference type="PRINTS" id="PR00953">
    <property type="entry name" value="TYPE3IMRPROT"/>
</dbReference>
<dbReference type="InterPro" id="IPR006303">
    <property type="entry name" value="FliR"/>
</dbReference>
<keyword evidence="12" id="KW-1185">Reference proteome</keyword>
<dbReference type="NCBIfam" id="TIGR01400">
    <property type="entry name" value="fliR"/>
    <property type="match status" value="1"/>
</dbReference>
<dbReference type="GO" id="GO:0005886">
    <property type="term" value="C:plasma membrane"/>
    <property type="evidence" value="ECO:0007669"/>
    <property type="project" value="UniProtKB-SubCell"/>
</dbReference>
<keyword evidence="5 10" id="KW-0812">Transmembrane</keyword>
<dbReference type="EMBL" id="CCRF01000045">
    <property type="protein sequence ID" value="CEE01407.1"/>
    <property type="molecule type" value="Genomic_DNA"/>
</dbReference>
<dbReference type="RefSeq" id="WP_034769795.1">
    <property type="nucleotide sequence ID" value="NZ_CCRF01000045.1"/>
</dbReference>
<dbReference type="Proteomes" id="UP000040576">
    <property type="component" value="Unassembled WGS sequence"/>
</dbReference>
<proteinExistence type="inferred from homology"/>
<feature type="transmembrane region" description="Helical" evidence="10">
    <location>
        <begin position="35"/>
        <end position="53"/>
    </location>
</feature>
<dbReference type="PANTHER" id="PTHR30065">
    <property type="entry name" value="FLAGELLAR BIOSYNTHETIC PROTEIN FLIR"/>
    <property type="match status" value="1"/>
</dbReference>
<evidence type="ECO:0000256" key="5">
    <source>
        <dbReference type="ARBA" id="ARBA00022692"/>
    </source>
</evidence>
<name>A0A090IUQ7_9BACI</name>
<keyword evidence="4 10" id="KW-1003">Cell membrane</keyword>
<feature type="transmembrane region" description="Helical" evidence="10">
    <location>
        <begin position="210"/>
        <end position="235"/>
    </location>
</feature>
<gene>
    <name evidence="11" type="primary">fliR</name>
    <name evidence="11" type="ORF">BT1A1_1578</name>
</gene>
<keyword evidence="8 10" id="KW-0975">Bacterial flagellum</keyword>
<comment type="function">
    <text evidence="1 10">Role in flagellar biosynthesis.</text>
</comment>
<keyword evidence="11" id="KW-0966">Cell projection</keyword>
<dbReference type="eggNOG" id="COG1684">
    <property type="taxonomic scope" value="Bacteria"/>
</dbReference>
<feature type="transmembrane region" description="Helical" evidence="10">
    <location>
        <begin position="6"/>
        <end position="28"/>
    </location>
</feature>
<reference evidence="11 12" key="1">
    <citation type="submission" date="2014-07" db="EMBL/GenBank/DDBJ databases">
        <authorList>
            <person name="Wibberg Daniel"/>
        </authorList>
    </citation>
    <scope>NUCLEOTIDE SEQUENCE [LARGE SCALE GENOMIC DNA]</scope>
</reference>
<comment type="subcellular location">
    <subcellularLocation>
        <location evidence="10">Cell membrane</location>
        <topology evidence="10">Multi-pass membrane protein</topology>
    </subcellularLocation>
    <subcellularLocation>
        <location evidence="10">Bacterial flagellum basal body</location>
    </subcellularLocation>
</comment>